<keyword evidence="1" id="KW-0597">Phosphoprotein</keyword>
<accession>A0ABP7ALB1</accession>
<feature type="modified residue" description="4-aspartylphosphate" evidence="1">
    <location>
        <position position="56"/>
    </location>
</feature>
<dbReference type="SMART" id="SM00448">
    <property type="entry name" value="REC"/>
    <property type="match status" value="1"/>
</dbReference>
<dbReference type="Gene3D" id="3.40.50.2300">
    <property type="match status" value="1"/>
</dbReference>
<dbReference type="PANTHER" id="PTHR44520">
    <property type="entry name" value="RESPONSE REGULATOR RCP1-RELATED"/>
    <property type="match status" value="1"/>
</dbReference>
<gene>
    <name evidence="3" type="ORF">GCM10022223_61880</name>
</gene>
<protein>
    <submittedName>
        <fullName evidence="3">Response regulator</fullName>
    </submittedName>
</protein>
<keyword evidence="4" id="KW-1185">Reference proteome</keyword>
<dbReference type="Proteomes" id="UP001501074">
    <property type="component" value="Unassembled WGS sequence"/>
</dbReference>
<dbReference type="PANTHER" id="PTHR44520:SF2">
    <property type="entry name" value="RESPONSE REGULATOR RCP1"/>
    <property type="match status" value="1"/>
</dbReference>
<sequence>MLLVEDDPGDVLMVTEALERSQRPPVLHVVGDGQEALDFLHRGGPDADRPDLILLDLNMPRLDGREALAAIKGDERFRAIPVVVFTTSDAESDVLASYQRHANAYVTKPMDLDALEAVVDQIGHFYTGVSALLPPHQRNG</sequence>
<dbReference type="InterPro" id="IPR011006">
    <property type="entry name" value="CheY-like_superfamily"/>
</dbReference>
<name>A0ABP7ALB1_9ACTN</name>
<evidence type="ECO:0000313" key="4">
    <source>
        <dbReference type="Proteomes" id="UP001501074"/>
    </source>
</evidence>
<evidence type="ECO:0000256" key="1">
    <source>
        <dbReference type="PROSITE-ProRule" id="PRU00169"/>
    </source>
</evidence>
<reference evidence="4" key="1">
    <citation type="journal article" date="2019" name="Int. J. Syst. Evol. Microbiol.">
        <title>The Global Catalogue of Microorganisms (GCM) 10K type strain sequencing project: providing services to taxonomists for standard genome sequencing and annotation.</title>
        <authorList>
            <consortium name="The Broad Institute Genomics Platform"/>
            <consortium name="The Broad Institute Genome Sequencing Center for Infectious Disease"/>
            <person name="Wu L."/>
            <person name="Ma J."/>
        </authorList>
    </citation>
    <scope>NUCLEOTIDE SEQUENCE [LARGE SCALE GENOMIC DNA]</scope>
    <source>
        <strain evidence="4">JCM 16902</strain>
    </source>
</reference>
<proteinExistence type="predicted"/>
<dbReference type="CDD" id="cd17557">
    <property type="entry name" value="REC_Rcp-like"/>
    <property type="match status" value="1"/>
</dbReference>
<dbReference type="SUPFAM" id="SSF52172">
    <property type="entry name" value="CheY-like"/>
    <property type="match status" value="1"/>
</dbReference>
<feature type="domain" description="Response regulatory" evidence="2">
    <location>
        <begin position="1"/>
        <end position="123"/>
    </location>
</feature>
<dbReference type="Pfam" id="PF00072">
    <property type="entry name" value="Response_reg"/>
    <property type="match status" value="1"/>
</dbReference>
<evidence type="ECO:0000313" key="3">
    <source>
        <dbReference type="EMBL" id="GAA3635116.1"/>
    </source>
</evidence>
<dbReference type="PROSITE" id="PS50110">
    <property type="entry name" value="RESPONSE_REGULATORY"/>
    <property type="match status" value="1"/>
</dbReference>
<dbReference type="InterPro" id="IPR001789">
    <property type="entry name" value="Sig_transdc_resp-reg_receiver"/>
</dbReference>
<dbReference type="EMBL" id="BAAAZO010000012">
    <property type="protein sequence ID" value="GAA3635116.1"/>
    <property type="molecule type" value="Genomic_DNA"/>
</dbReference>
<dbReference type="InterPro" id="IPR052893">
    <property type="entry name" value="TCS_response_regulator"/>
</dbReference>
<organism evidence="3 4">
    <name type="scientific">Kineosporia mesophila</name>
    <dbReference type="NCBI Taxonomy" id="566012"/>
    <lineage>
        <taxon>Bacteria</taxon>
        <taxon>Bacillati</taxon>
        <taxon>Actinomycetota</taxon>
        <taxon>Actinomycetes</taxon>
        <taxon>Kineosporiales</taxon>
        <taxon>Kineosporiaceae</taxon>
        <taxon>Kineosporia</taxon>
    </lineage>
</organism>
<evidence type="ECO:0000259" key="2">
    <source>
        <dbReference type="PROSITE" id="PS50110"/>
    </source>
</evidence>
<comment type="caution">
    <text evidence="3">The sequence shown here is derived from an EMBL/GenBank/DDBJ whole genome shotgun (WGS) entry which is preliminary data.</text>
</comment>